<dbReference type="InterPro" id="IPR011639">
    <property type="entry name" value="MethylTrfase_TaqI-like_dom"/>
</dbReference>
<gene>
    <name evidence="7" type="ORF">EZMO1_0339</name>
</gene>
<protein>
    <recommendedName>
        <fullName evidence="1">site-specific DNA-methyltransferase (adenine-specific)</fullName>
        <ecNumber evidence="1">2.1.1.72</ecNumber>
    </recommendedName>
</protein>
<dbReference type="GO" id="GO:0006304">
    <property type="term" value="P:DNA modification"/>
    <property type="evidence" value="ECO:0007669"/>
    <property type="project" value="InterPro"/>
</dbReference>
<evidence type="ECO:0000313" key="7">
    <source>
        <dbReference type="EMBL" id="AMO54591.1"/>
    </source>
</evidence>
<dbReference type="PATRIC" id="fig|570277.3.peg.360"/>
<dbReference type="EMBL" id="CP013251">
    <property type="protein sequence ID" value="AMO54591.1"/>
    <property type="molecule type" value="Genomic_DNA"/>
</dbReference>
<dbReference type="GO" id="GO:0032259">
    <property type="term" value="P:methylation"/>
    <property type="evidence" value="ECO:0007669"/>
    <property type="project" value="UniProtKB-KW"/>
</dbReference>
<reference evidence="7 8" key="1">
    <citation type="journal article" date="2016" name="Front. Microbiol.">
        <title>Genomic Insight into the Host-Endosymbiont Relationship of Endozoicomonas montiporae CL-33(T) with its Coral Host.</title>
        <authorList>
            <person name="Ding J.-Y."/>
            <person name="Shiu J.-H."/>
            <person name="Chen W.-M."/>
            <person name="Chiang Y.-R."/>
            <person name="Tang S.-L."/>
        </authorList>
    </citation>
    <scope>NUCLEOTIDE SEQUENCE [LARGE SCALE GENOMIC DNA]</scope>
    <source>
        <strain evidence="7 8">CL-33</strain>
    </source>
</reference>
<keyword evidence="3" id="KW-0808">Transferase</keyword>
<dbReference type="SUPFAM" id="SSF53335">
    <property type="entry name" value="S-adenosyl-L-methionine-dependent methyltransferases"/>
    <property type="match status" value="1"/>
</dbReference>
<dbReference type="STRING" id="570277.EZMO1_0339"/>
<dbReference type="GO" id="GO:0009007">
    <property type="term" value="F:site-specific DNA-methyltransferase (adenine-specific) activity"/>
    <property type="evidence" value="ECO:0007669"/>
    <property type="project" value="UniProtKB-EC"/>
</dbReference>
<dbReference type="EC" id="2.1.1.72" evidence="1"/>
<evidence type="ECO:0000313" key="8">
    <source>
        <dbReference type="Proteomes" id="UP000071065"/>
    </source>
</evidence>
<dbReference type="Proteomes" id="UP000071065">
    <property type="component" value="Chromosome"/>
</dbReference>
<proteinExistence type="predicted"/>
<evidence type="ECO:0000259" key="6">
    <source>
        <dbReference type="Pfam" id="PF07669"/>
    </source>
</evidence>
<dbReference type="Pfam" id="PF07669">
    <property type="entry name" value="Eco57I"/>
    <property type="match status" value="1"/>
</dbReference>
<dbReference type="KEGG" id="emp:EZMO1_0339"/>
<dbReference type="PANTHER" id="PTHR33841">
    <property type="entry name" value="DNA METHYLTRANSFERASE YEEA-RELATED"/>
    <property type="match status" value="1"/>
</dbReference>
<organism evidence="7 8">
    <name type="scientific">Endozoicomonas montiporae CL-33</name>
    <dbReference type="NCBI Taxonomy" id="570277"/>
    <lineage>
        <taxon>Bacteria</taxon>
        <taxon>Pseudomonadati</taxon>
        <taxon>Pseudomonadota</taxon>
        <taxon>Gammaproteobacteria</taxon>
        <taxon>Oceanospirillales</taxon>
        <taxon>Endozoicomonadaceae</taxon>
        <taxon>Endozoicomonas</taxon>
    </lineage>
</organism>
<keyword evidence="2 7" id="KW-0489">Methyltransferase</keyword>
<evidence type="ECO:0000256" key="2">
    <source>
        <dbReference type="ARBA" id="ARBA00022603"/>
    </source>
</evidence>
<dbReference type="OrthoDB" id="9782445at2"/>
<dbReference type="PRINTS" id="PR00507">
    <property type="entry name" value="N12N6MTFRASE"/>
</dbReference>
<accession>A0A142B765</accession>
<keyword evidence="4" id="KW-0949">S-adenosyl-L-methionine</keyword>
<evidence type="ECO:0000256" key="1">
    <source>
        <dbReference type="ARBA" id="ARBA00011900"/>
    </source>
</evidence>
<dbReference type="REBASE" id="140086">
    <property type="entry name" value="EmoCL33ORF339P"/>
</dbReference>
<dbReference type="Gene3D" id="3.40.50.150">
    <property type="entry name" value="Vaccinia Virus protein VP39"/>
    <property type="match status" value="1"/>
</dbReference>
<evidence type="ECO:0000256" key="4">
    <source>
        <dbReference type="ARBA" id="ARBA00022691"/>
    </source>
</evidence>
<comment type="catalytic activity">
    <reaction evidence="5">
        <text>a 2'-deoxyadenosine in DNA + S-adenosyl-L-methionine = an N(6)-methyl-2'-deoxyadenosine in DNA + S-adenosyl-L-homocysteine + H(+)</text>
        <dbReference type="Rhea" id="RHEA:15197"/>
        <dbReference type="Rhea" id="RHEA-COMP:12418"/>
        <dbReference type="Rhea" id="RHEA-COMP:12419"/>
        <dbReference type="ChEBI" id="CHEBI:15378"/>
        <dbReference type="ChEBI" id="CHEBI:57856"/>
        <dbReference type="ChEBI" id="CHEBI:59789"/>
        <dbReference type="ChEBI" id="CHEBI:90615"/>
        <dbReference type="ChEBI" id="CHEBI:90616"/>
        <dbReference type="EC" id="2.1.1.72"/>
    </reaction>
</comment>
<name>A0A142B765_9GAMM</name>
<evidence type="ECO:0000256" key="5">
    <source>
        <dbReference type="ARBA" id="ARBA00047942"/>
    </source>
</evidence>
<sequence>MSKKTTELALDAVRIENGLLAGEYLNKISRLEALHQEAGDYATPKGMKLRDEIGRYWRIAQALWQEFEERRHRTDIHPMQMTRETWLEPLFTQVFGFVDLNEVGTVFQGERTFPIGFAAVKGVAPVVFASYQQELDSSHDQFGEENRKRSPYGLVQEYLNSTDECLWGLVTNGLQLRLVRDNPSLTRPAFIEVDLERIFTEELYSDFVACWLLIHRSRFQPKAGEPVSSCILEQWKTQSSEEGERARGLLRTGVKEALRALGTGFVAHPENRELREKLSSGELSRDAYFQQLLRLIYRCLFLFTTESRGLLHEPGTEEHIRQLYRDGYSIEQIRERALKQITKDKHSDLWQAMQVNFQCLSTGQQSLGLPALGGLFANDQCSDIDNAQLENRFLLKAIRQLAWFRNYKGILTRINYRDMDTEELGSVYESLLELIPVVRQGSPWRFGFLGDEEAASGSKGSARKLTGSYYTPDSLVQELIKSALLPVIADRLKAQPENPTEALLSIKVVDPACGSGHFLLAAARRIAAELAKYQSTSGQPTEQEYRHALREVVAHCIYGVDLNPLAVELCKTALWLEALEPGKPLGFLDAHIRCGNGLVGILDPAIMEDGIPKEAFKALTGDDKAVCTELNRINKDAAKGMAVAQRIIGADLATWEQMPEEDLEQIEAKRKAWQAAQHSREMEDARLKEDIFTAAFFAPKTEDLKSTVPTNLTLKQVINGTEIPTLVRDNIQELAKQHRFLHWPLAFPEVFGREEGRQGFDVVLGNPPWERIKLQEKEFFAPRSPEISDAKNAAARSRLITKLKSGSETEQAIFSEFMRAKQGAEATSAFARLSKRFPLTGKGDVNLYALFAETALDIRCEKGKAGIVLPLGIATDDSTKAFFAKLATTGQLEKLFSCYEIRKWFPGTDDRNPFCLLTIGSSNRALLLFRAENIEDFGVEEKRFSLTPEEFCKINPNTKNCPIFRSKADAELTKRIYEKAPVLIHEGTPLETEKNPWGIRFQAMFHMSNDSDLFHSLEQLRKIGAVPHKTGSAWWTFEKNNFIPLYEAKMVHHYDHRWATYELNGEGPRDCTLEEKQDSIYVNNPRYWVDHYQVALRASDSPSEVISAIKKDKRDEVDEALSFWLAGYCLKQGDQRSADQILERYSHDSSGLFANQQDYDRAKKLQTEYPLTADQFTAYQEESDKVVALHKLLISRLPKFALGWRAIGRSDDDRTAIASIIPMSAVGNSFPLSFVGRNISAKHLAALQGCVSSLCFDFVVRHKVGGANLNFFIIKQFPTLPPEVFSDKDLDYIAPKVLELNYTGHDMKAFAEALGYHGEPFKFNANRRHQLRSELDAYYAKLYGLTRDELRYILDPADVMGSDYPSETFRVLRNKEMKEFGEYRTQRLVLEAWDKLEQQELEQDVTAEPVMPDFVYPGDDPVQQAYCGLILSTIRQLSSVDKKVANDIARIVLDISHRETFLEDEEALPLPKALPARSAKYDFDRAITSLENQKLIRRSSGNNWAATDTQNNGTAIIPAGIEALIAQALRVNEAVEVFNQQTTTADSHDRKTRKSS</sequence>
<dbReference type="GO" id="GO:0003676">
    <property type="term" value="F:nucleic acid binding"/>
    <property type="evidence" value="ECO:0007669"/>
    <property type="project" value="InterPro"/>
</dbReference>
<dbReference type="InterPro" id="IPR050953">
    <property type="entry name" value="N4_N6_ade-DNA_methylase"/>
</dbReference>
<dbReference type="RefSeq" id="WP_051790701.1">
    <property type="nucleotide sequence ID" value="NZ_CP013251.1"/>
</dbReference>
<dbReference type="PROSITE" id="PS00092">
    <property type="entry name" value="N6_MTASE"/>
    <property type="match status" value="1"/>
</dbReference>
<feature type="domain" description="Type II methyltransferase M.TaqI-like" evidence="6">
    <location>
        <begin position="555"/>
        <end position="783"/>
    </location>
</feature>
<evidence type="ECO:0000256" key="3">
    <source>
        <dbReference type="ARBA" id="ARBA00022679"/>
    </source>
</evidence>
<dbReference type="InterPro" id="IPR029063">
    <property type="entry name" value="SAM-dependent_MTases_sf"/>
</dbReference>
<dbReference type="PANTHER" id="PTHR33841:SF1">
    <property type="entry name" value="DNA METHYLTRANSFERASE A"/>
    <property type="match status" value="1"/>
</dbReference>
<dbReference type="InterPro" id="IPR002052">
    <property type="entry name" value="DNA_methylase_N6_adenine_CS"/>
</dbReference>